<evidence type="ECO:0000313" key="2">
    <source>
        <dbReference type="EMBL" id="KIX90019.1"/>
    </source>
</evidence>
<feature type="transmembrane region" description="Helical" evidence="1">
    <location>
        <begin position="30"/>
        <end position="46"/>
    </location>
</feature>
<dbReference type="EMBL" id="JXWY01000107">
    <property type="protein sequence ID" value="KIX90019.1"/>
    <property type="molecule type" value="Genomic_DNA"/>
</dbReference>
<dbReference type="Proteomes" id="UP000032366">
    <property type="component" value="Unassembled WGS sequence"/>
</dbReference>
<evidence type="ECO:0000313" key="5">
    <source>
        <dbReference type="Proteomes" id="UP000254100"/>
    </source>
</evidence>
<sequence length="73" mass="8830">MKMRRISFFGVLIFLIVMLFNYMYQSVWLYHIGLSIFLIFAIYDVIKYGSYNEKVWLGVCIPVLILIEFFIYL</sequence>
<accession>A0A0D6XMJ2</accession>
<dbReference type="EMBL" id="UHDT01000001">
    <property type="protein sequence ID" value="SUM57096.1"/>
    <property type="molecule type" value="Genomic_DNA"/>
</dbReference>
<dbReference type="Proteomes" id="UP000254100">
    <property type="component" value="Unassembled WGS sequence"/>
</dbReference>
<evidence type="ECO:0000313" key="4">
    <source>
        <dbReference type="Proteomes" id="UP000032366"/>
    </source>
</evidence>
<keyword evidence="1" id="KW-0472">Membrane</keyword>
<reference evidence="2 4" key="1">
    <citation type="submission" date="2015-01" db="EMBL/GenBank/DDBJ databases">
        <authorList>
            <person name="Guo J."/>
        </authorList>
    </citation>
    <scope>NUCLEOTIDE SEQUENCE [LARGE SCALE GENOMIC DNA]</scope>
    <source>
        <strain evidence="2 4">DSM 22147</strain>
    </source>
</reference>
<name>A0A0D6XMJ2_9STAP</name>
<evidence type="ECO:0000313" key="3">
    <source>
        <dbReference type="EMBL" id="SUM57096.1"/>
    </source>
</evidence>
<organism evidence="3 5">
    <name type="scientific">Staphylococcus microti</name>
    <dbReference type="NCBI Taxonomy" id="569857"/>
    <lineage>
        <taxon>Bacteria</taxon>
        <taxon>Bacillati</taxon>
        <taxon>Bacillota</taxon>
        <taxon>Bacilli</taxon>
        <taxon>Bacillales</taxon>
        <taxon>Staphylococcaceae</taxon>
        <taxon>Staphylococcus</taxon>
    </lineage>
</organism>
<feature type="transmembrane region" description="Helical" evidence="1">
    <location>
        <begin position="55"/>
        <end position="72"/>
    </location>
</feature>
<reference evidence="3 5" key="2">
    <citation type="submission" date="2018-06" db="EMBL/GenBank/DDBJ databases">
        <authorList>
            <consortium name="Pathogen Informatics"/>
            <person name="Doyle S."/>
        </authorList>
    </citation>
    <scope>NUCLEOTIDE SEQUENCE [LARGE SCALE GENOMIC DNA]</scope>
    <source>
        <strain evidence="3 5">NCTC13832</strain>
    </source>
</reference>
<keyword evidence="1" id="KW-0812">Transmembrane</keyword>
<evidence type="ECO:0000256" key="1">
    <source>
        <dbReference type="SAM" id="Phobius"/>
    </source>
</evidence>
<protein>
    <submittedName>
        <fullName evidence="3">Uncharacterized protein</fullName>
    </submittedName>
</protein>
<dbReference type="AlphaFoldDB" id="A0A0D6XMJ2"/>
<gene>
    <name evidence="3" type="ORF">NCTC13832_00764</name>
    <name evidence="2" type="ORF">TP70_09880</name>
</gene>
<keyword evidence="1" id="KW-1133">Transmembrane helix</keyword>
<keyword evidence="4" id="KW-1185">Reference proteome</keyword>
<feature type="transmembrane region" description="Helical" evidence="1">
    <location>
        <begin position="7"/>
        <end position="24"/>
    </location>
</feature>
<proteinExistence type="predicted"/>